<organism evidence="2 3">
    <name type="scientific">Dimargaris cristalligena</name>
    <dbReference type="NCBI Taxonomy" id="215637"/>
    <lineage>
        <taxon>Eukaryota</taxon>
        <taxon>Fungi</taxon>
        <taxon>Fungi incertae sedis</taxon>
        <taxon>Zoopagomycota</taxon>
        <taxon>Kickxellomycotina</taxon>
        <taxon>Dimargaritomycetes</taxon>
        <taxon>Dimargaritales</taxon>
        <taxon>Dimargaritaceae</taxon>
        <taxon>Dimargaris</taxon>
    </lineage>
</organism>
<keyword evidence="3" id="KW-1185">Reference proteome</keyword>
<feature type="signal peptide" evidence="1">
    <location>
        <begin position="1"/>
        <end position="26"/>
    </location>
</feature>
<evidence type="ECO:0008006" key="4">
    <source>
        <dbReference type="Google" id="ProtNLM"/>
    </source>
</evidence>
<dbReference type="EMBL" id="ML002332">
    <property type="protein sequence ID" value="RKP38766.1"/>
    <property type="molecule type" value="Genomic_DNA"/>
</dbReference>
<accession>A0A4P9ZYH6</accession>
<sequence>MKVASVYTKAIFVAVALLLVAPQATAAPGLAEAEQALLVTKRGAISPPEARALLTGRHRSFSSRSFVIWRYSLEYPGNEPGPLFSLKVPFLSGESLAIVT</sequence>
<protein>
    <recommendedName>
        <fullName evidence="4">Amine oxidase</fullName>
    </recommendedName>
</protein>
<dbReference type="AlphaFoldDB" id="A0A4P9ZYH6"/>
<evidence type="ECO:0000256" key="1">
    <source>
        <dbReference type="SAM" id="SignalP"/>
    </source>
</evidence>
<name>A0A4P9ZYH6_9FUNG</name>
<dbReference type="Proteomes" id="UP000268162">
    <property type="component" value="Unassembled WGS sequence"/>
</dbReference>
<keyword evidence="1" id="KW-0732">Signal</keyword>
<evidence type="ECO:0000313" key="3">
    <source>
        <dbReference type="Proteomes" id="UP000268162"/>
    </source>
</evidence>
<gene>
    <name evidence="2" type="ORF">BJ085DRAFT_40609</name>
</gene>
<feature type="chain" id="PRO_5020922582" description="Amine oxidase" evidence="1">
    <location>
        <begin position="27"/>
        <end position="100"/>
    </location>
</feature>
<evidence type="ECO:0000313" key="2">
    <source>
        <dbReference type="EMBL" id="RKP38766.1"/>
    </source>
</evidence>
<proteinExistence type="predicted"/>
<reference evidence="3" key="1">
    <citation type="journal article" date="2018" name="Nat. Microbiol.">
        <title>Leveraging single-cell genomics to expand the fungal tree of life.</title>
        <authorList>
            <person name="Ahrendt S.R."/>
            <person name="Quandt C.A."/>
            <person name="Ciobanu D."/>
            <person name="Clum A."/>
            <person name="Salamov A."/>
            <person name="Andreopoulos B."/>
            <person name="Cheng J.F."/>
            <person name="Woyke T."/>
            <person name="Pelin A."/>
            <person name="Henrissat B."/>
            <person name="Reynolds N.K."/>
            <person name="Benny G.L."/>
            <person name="Smith M.E."/>
            <person name="James T.Y."/>
            <person name="Grigoriev I.V."/>
        </authorList>
    </citation>
    <scope>NUCLEOTIDE SEQUENCE [LARGE SCALE GENOMIC DNA]</scope>
    <source>
        <strain evidence="3">RSA 468</strain>
    </source>
</reference>